<feature type="chain" id="PRO_5038395378" description="DUF5050 domain-containing protein" evidence="1">
    <location>
        <begin position="25"/>
        <end position="525"/>
    </location>
</feature>
<evidence type="ECO:0000313" key="2">
    <source>
        <dbReference type="EMBL" id="HIU60329.1"/>
    </source>
</evidence>
<protein>
    <recommendedName>
        <fullName evidence="4">DUF5050 domain-containing protein</fullName>
    </recommendedName>
</protein>
<comment type="caution">
    <text evidence="2">The sequence shown here is derived from an EMBL/GenBank/DDBJ whole genome shotgun (WGS) entry which is preliminary data.</text>
</comment>
<feature type="signal peptide" evidence="1">
    <location>
        <begin position="1"/>
        <end position="24"/>
    </location>
</feature>
<dbReference type="Proteomes" id="UP000824094">
    <property type="component" value="Unassembled WGS sequence"/>
</dbReference>
<sequence length="525" mass="57512">MKNKKILLVLLTVVVIAVTAIALAGCNDRPEKVFAGTAADLNGFTSAKQIYLDASSISAIGGTDLLFVTAAGDNGSNKYTLYNFVTDNEIMQFTAGSATYASMDCGAIYVYKTDTINSIETTEIKVFDIHGTALNGNFVTTTQFDRENYGITSDCVIINNIVYIVDGGELITSFEKTPSFDPAIANYEYESDNYFYYKDESYIQVFEKNGNLHTVADVSDNEYASTSSTKVFYLSEDKIVVQYTDRCADDENSYDYLTNGSKYEVRTYIFDAKKSKWSEKKSFKYVIDYIAPAEHEGATAFDESITDIMVARKFSKKALSDHYTLASVNDSLKVKIDFDDVFEGYIGHSAFADGYIIATNSGDNYFVSKDGKDYVKAMTYDRNSQYFDNGSGVIYKYESGKINEQGRYDVSKYSVVSVVGGNVLYLGNDGKYYVGTLGAEPAVLSTDTVTVGVQDGFYTLTDSAVGTSPVVSLYSASGTKLCDKLGGAVLDGNFAGRTDVNGNEVRIISVTGVNGTMYYRLGYLG</sequence>
<reference evidence="2" key="2">
    <citation type="journal article" date="2021" name="PeerJ">
        <title>Extensive microbial diversity within the chicken gut microbiome revealed by metagenomics and culture.</title>
        <authorList>
            <person name="Gilroy R."/>
            <person name="Ravi A."/>
            <person name="Getino M."/>
            <person name="Pursley I."/>
            <person name="Horton D.L."/>
            <person name="Alikhan N.F."/>
            <person name="Baker D."/>
            <person name="Gharbi K."/>
            <person name="Hall N."/>
            <person name="Watson M."/>
            <person name="Adriaenssens E.M."/>
            <person name="Foster-Nyarko E."/>
            <person name="Jarju S."/>
            <person name="Secka A."/>
            <person name="Antonio M."/>
            <person name="Oren A."/>
            <person name="Chaudhuri R.R."/>
            <person name="La Ragione R."/>
            <person name="Hildebrand F."/>
            <person name="Pallen M.J."/>
        </authorList>
    </citation>
    <scope>NUCLEOTIDE SEQUENCE</scope>
    <source>
        <strain evidence="2">18911</strain>
    </source>
</reference>
<reference evidence="2" key="1">
    <citation type="submission" date="2020-10" db="EMBL/GenBank/DDBJ databases">
        <authorList>
            <person name="Gilroy R."/>
        </authorList>
    </citation>
    <scope>NUCLEOTIDE SEQUENCE</scope>
    <source>
        <strain evidence="2">18911</strain>
    </source>
</reference>
<accession>A0A9D1MHW5</accession>
<gene>
    <name evidence="2" type="ORF">IAB05_02930</name>
</gene>
<proteinExistence type="predicted"/>
<dbReference type="EMBL" id="DVNF01000085">
    <property type="protein sequence ID" value="HIU60329.1"/>
    <property type="molecule type" value="Genomic_DNA"/>
</dbReference>
<dbReference type="AlphaFoldDB" id="A0A9D1MHW5"/>
<evidence type="ECO:0000256" key="1">
    <source>
        <dbReference type="SAM" id="SignalP"/>
    </source>
</evidence>
<organism evidence="2 3">
    <name type="scientific">Candidatus Stercoripulliclostridium merdigallinarum</name>
    <dbReference type="NCBI Taxonomy" id="2840951"/>
    <lineage>
        <taxon>Bacteria</taxon>
        <taxon>Bacillati</taxon>
        <taxon>Bacillota</taxon>
        <taxon>Clostridia</taxon>
        <taxon>Eubacteriales</taxon>
        <taxon>Candidatus Stercoripulliclostridium</taxon>
    </lineage>
</organism>
<keyword evidence="1" id="KW-0732">Signal</keyword>
<evidence type="ECO:0008006" key="4">
    <source>
        <dbReference type="Google" id="ProtNLM"/>
    </source>
</evidence>
<name>A0A9D1MHW5_9FIRM</name>
<dbReference type="PROSITE" id="PS51257">
    <property type="entry name" value="PROKAR_LIPOPROTEIN"/>
    <property type="match status" value="1"/>
</dbReference>
<evidence type="ECO:0000313" key="3">
    <source>
        <dbReference type="Proteomes" id="UP000824094"/>
    </source>
</evidence>